<sequence>MTIHLLLVGLTLICFFRSRCWILSARYHTTAIYMILGSLLYLILTAGYLLWSFVPDTPMQRLTCELLYSLFIFPLTTLMFLNGYPEEKGLIAQFAHLLKWVGLYGGTELVLMWTNRIQYGHGWSWYSSVVFDLMMFPMLRLHSRRPLVAYVCSVPIIIGLMLVFRVPFAEVSSRVLPDMALPPN</sequence>
<dbReference type="InterPro" id="IPR048147">
    <property type="entry name" value="CBO0543-like"/>
</dbReference>
<feature type="transmembrane region" description="Helical" evidence="1">
    <location>
        <begin position="30"/>
        <end position="54"/>
    </location>
</feature>
<organism evidence="2 3">
    <name type="scientific">Paenibacillus filicis</name>
    <dbReference type="NCBI Taxonomy" id="669464"/>
    <lineage>
        <taxon>Bacteria</taxon>
        <taxon>Bacillati</taxon>
        <taxon>Bacillota</taxon>
        <taxon>Bacilli</taxon>
        <taxon>Bacillales</taxon>
        <taxon>Paenibacillaceae</taxon>
        <taxon>Paenibacillus</taxon>
    </lineage>
</organism>
<dbReference type="Proteomes" id="UP001469365">
    <property type="component" value="Unassembled WGS sequence"/>
</dbReference>
<dbReference type="RefSeq" id="WP_341414092.1">
    <property type="nucleotide sequence ID" value="NZ_JBBPCC010000001.1"/>
</dbReference>
<proteinExistence type="predicted"/>
<evidence type="ECO:0000256" key="1">
    <source>
        <dbReference type="SAM" id="Phobius"/>
    </source>
</evidence>
<keyword evidence="1" id="KW-0472">Membrane</keyword>
<dbReference type="NCBIfam" id="NF041644">
    <property type="entry name" value="CBO0543_fam"/>
    <property type="match status" value="1"/>
</dbReference>
<keyword evidence="3" id="KW-1185">Reference proteome</keyword>
<evidence type="ECO:0000313" key="3">
    <source>
        <dbReference type="Proteomes" id="UP001469365"/>
    </source>
</evidence>
<keyword evidence="1" id="KW-1133">Transmembrane helix</keyword>
<name>A0ABU9DF95_9BACL</name>
<gene>
    <name evidence="2" type="ORF">WMW72_02690</name>
</gene>
<evidence type="ECO:0000313" key="2">
    <source>
        <dbReference type="EMBL" id="MEK8126807.1"/>
    </source>
</evidence>
<feature type="transmembrane region" description="Helical" evidence="1">
    <location>
        <begin position="147"/>
        <end position="164"/>
    </location>
</feature>
<reference evidence="2 3" key="1">
    <citation type="submission" date="2024-04" db="EMBL/GenBank/DDBJ databases">
        <title>draft genome sequnece of Paenibacillus filicis.</title>
        <authorList>
            <person name="Kim D.-U."/>
        </authorList>
    </citation>
    <scope>NUCLEOTIDE SEQUENCE [LARGE SCALE GENOMIC DNA]</scope>
    <source>
        <strain evidence="2 3">KACC14197</strain>
    </source>
</reference>
<comment type="caution">
    <text evidence="2">The sequence shown here is derived from an EMBL/GenBank/DDBJ whole genome shotgun (WGS) entry which is preliminary data.</text>
</comment>
<feature type="transmembrane region" description="Helical" evidence="1">
    <location>
        <begin position="90"/>
        <end position="111"/>
    </location>
</feature>
<dbReference type="EMBL" id="JBBPCC010000001">
    <property type="protein sequence ID" value="MEK8126807.1"/>
    <property type="molecule type" value="Genomic_DNA"/>
</dbReference>
<feature type="transmembrane region" description="Helical" evidence="1">
    <location>
        <begin position="66"/>
        <end position="84"/>
    </location>
</feature>
<accession>A0ABU9DF95</accession>
<protein>
    <submittedName>
        <fullName evidence="2">CBO0543 family protein</fullName>
    </submittedName>
</protein>
<keyword evidence="1" id="KW-0812">Transmembrane</keyword>